<protein>
    <submittedName>
        <fullName evidence="1">Cyclic-di-AMP receptor</fullName>
    </submittedName>
</protein>
<evidence type="ECO:0000313" key="1">
    <source>
        <dbReference type="EMBL" id="HIX76058.1"/>
    </source>
</evidence>
<name>A0A9D1XAP8_9FIRM</name>
<reference evidence="1" key="2">
    <citation type="submission" date="2021-04" db="EMBL/GenBank/DDBJ databases">
        <authorList>
            <person name="Gilroy R."/>
        </authorList>
    </citation>
    <scope>NUCLEOTIDE SEQUENCE</scope>
    <source>
        <strain evidence="1">CHK183-1962</strain>
    </source>
</reference>
<dbReference type="SUPFAM" id="SSF54913">
    <property type="entry name" value="GlnB-like"/>
    <property type="match status" value="1"/>
</dbReference>
<sequence length="112" mass="12126">MKLLIAIMKKEDKTDTIAALNQKGIFVTELATTGGFLQEKNTTLMIGTEDANAPIALNVLREYAGLRKSITYSTPHTESGSAYTGANYSVPIDTSAGGCTVFELTMDRLEKF</sequence>
<dbReference type="InterPro" id="IPR011322">
    <property type="entry name" value="N-reg_PII-like_a/b"/>
</dbReference>
<dbReference type="InterPro" id="IPR010375">
    <property type="entry name" value="CdAMP_rec"/>
</dbReference>
<organism evidence="1 2">
    <name type="scientific">Candidatus Fusicatenibacter merdavium</name>
    <dbReference type="NCBI Taxonomy" id="2838600"/>
    <lineage>
        <taxon>Bacteria</taxon>
        <taxon>Bacillati</taxon>
        <taxon>Bacillota</taxon>
        <taxon>Clostridia</taxon>
        <taxon>Lachnospirales</taxon>
        <taxon>Lachnospiraceae</taxon>
        <taxon>Fusicatenibacter</taxon>
    </lineage>
</organism>
<gene>
    <name evidence="1" type="ORF">H9734_00430</name>
</gene>
<dbReference type="InterPro" id="IPR015867">
    <property type="entry name" value="N-reg_PII/ATP_PRibTrfase_C"/>
</dbReference>
<evidence type="ECO:0000313" key="2">
    <source>
        <dbReference type="Proteomes" id="UP000886890"/>
    </source>
</evidence>
<dbReference type="PANTHER" id="PTHR38456">
    <property type="entry name" value="CYCLIC DI-AMP RECEPTOR A"/>
    <property type="match status" value="1"/>
</dbReference>
<keyword evidence="1" id="KW-0675">Receptor</keyword>
<dbReference type="PANTHER" id="PTHR38456:SF1">
    <property type="entry name" value="CYCLIC DI-AMP RECEPTOR A"/>
    <property type="match status" value="1"/>
</dbReference>
<dbReference type="Proteomes" id="UP000886890">
    <property type="component" value="Unassembled WGS sequence"/>
</dbReference>
<accession>A0A9D1XAP8</accession>
<dbReference type="Pfam" id="PF06153">
    <property type="entry name" value="CdAMP_rec"/>
    <property type="match status" value="1"/>
</dbReference>
<reference evidence="1" key="1">
    <citation type="journal article" date="2021" name="PeerJ">
        <title>Extensive microbial diversity within the chicken gut microbiome revealed by metagenomics and culture.</title>
        <authorList>
            <person name="Gilroy R."/>
            <person name="Ravi A."/>
            <person name="Getino M."/>
            <person name="Pursley I."/>
            <person name="Horton D.L."/>
            <person name="Alikhan N.F."/>
            <person name="Baker D."/>
            <person name="Gharbi K."/>
            <person name="Hall N."/>
            <person name="Watson M."/>
            <person name="Adriaenssens E.M."/>
            <person name="Foster-Nyarko E."/>
            <person name="Jarju S."/>
            <person name="Secka A."/>
            <person name="Antonio M."/>
            <person name="Oren A."/>
            <person name="Chaudhuri R.R."/>
            <person name="La Ragione R."/>
            <person name="Hildebrand F."/>
            <person name="Pallen M.J."/>
        </authorList>
    </citation>
    <scope>NUCLEOTIDE SEQUENCE</scope>
    <source>
        <strain evidence="1">CHK183-1962</strain>
    </source>
</reference>
<dbReference type="Gene3D" id="3.30.70.120">
    <property type="match status" value="1"/>
</dbReference>
<dbReference type="AlphaFoldDB" id="A0A9D1XAP8"/>
<comment type="caution">
    <text evidence="1">The sequence shown here is derived from an EMBL/GenBank/DDBJ whole genome shotgun (WGS) entry which is preliminary data.</text>
</comment>
<dbReference type="EMBL" id="DXEK01000007">
    <property type="protein sequence ID" value="HIX76058.1"/>
    <property type="molecule type" value="Genomic_DNA"/>
</dbReference>
<proteinExistence type="predicted"/>